<organism evidence="1 2">
    <name type="scientific">Gossypium arboreum</name>
    <name type="common">Tree cotton</name>
    <name type="synonym">Gossypium nanking</name>
    <dbReference type="NCBI Taxonomy" id="29729"/>
    <lineage>
        <taxon>Eukaryota</taxon>
        <taxon>Viridiplantae</taxon>
        <taxon>Streptophyta</taxon>
        <taxon>Embryophyta</taxon>
        <taxon>Tracheophyta</taxon>
        <taxon>Spermatophyta</taxon>
        <taxon>Magnoliopsida</taxon>
        <taxon>eudicotyledons</taxon>
        <taxon>Gunneridae</taxon>
        <taxon>Pentapetalae</taxon>
        <taxon>rosids</taxon>
        <taxon>malvids</taxon>
        <taxon>Malvales</taxon>
        <taxon>Malvaceae</taxon>
        <taxon>Malvoideae</taxon>
        <taxon>Gossypium</taxon>
    </lineage>
</organism>
<dbReference type="AlphaFoldDB" id="A0A0B0MDF6"/>
<protein>
    <submittedName>
        <fullName evidence="1">Uncharacterized protein</fullName>
    </submittedName>
</protein>
<dbReference type="Proteomes" id="UP000032142">
    <property type="component" value="Unassembled WGS sequence"/>
</dbReference>
<comment type="caution">
    <text evidence="1">The sequence shown here is derived from an EMBL/GenBank/DDBJ whole genome shotgun (WGS) entry which is preliminary data.</text>
</comment>
<evidence type="ECO:0000313" key="1">
    <source>
        <dbReference type="EMBL" id="KHF98406.1"/>
    </source>
</evidence>
<sequence length="20" mass="2607">MTNRHAHMFRPCQNWRVYCR</sequence>
<proteinExistence type="predicted"/>
<name>A0A0B0MDF6_GOSAR</name>
<gene>
    <name evidence="1" type="ORF">F383_37507</name>
</gene>
<evidence type="ECO:0000313" key="2">
    <source>
        <dbReference type="Proteomes" id="UP000032142"/>
    </source>
</evidence>
<accession>A0A0B0MDF6</accession>
<keyword evidence="2" id="KW-1185">Reference proteome</keyword>
<dbReference type="EMBL" id="JRRC01038640">
    <property type="protein sequence ID" value="KHF98406.1"/>
    <property type="molecule type" value="Genomic_DNA"/>
</dbReference>
<reference evidence="2" key="1">
    <citation type="submission" date="2014-09" db="EMBL/GenBank/DDBJ databases">
        <authorList>
            <person name="Mudge J."/>
            <person name="Ramaraj T."/>
            <person name="Lindquist I.E."/>
            <person name="Bharti A.K."/>
            <person name="Sundararajan A."/>
            <person name="Cameron C.T."/>
            <person name="Woodward J.E."/>
            <person name="May G.D."/>
            <person name="Brubaker C."/>
            <person name="Broadhvest J."/>
            <person name="Wilkins T.A."/>
        </authorList>
    </citation>
    <scope>NUCLEOTIDE SEQUENCE</scope>
    <source>
        <strain evidence="2">cv. AKA8401</strain>
    </source>
</reference>